<keyword evidence="8" id="KW-1185">Reference proteome</keyword>
<dbReference type="PANTHER" id="PTHR31668">
    <property type="entry name" value="GLUCOSE TRANSPORT TRANSCRIPTION REGULATOR RGT1-RELATED-RELATED"/>
    <property type="match status" value="1"/>
</dbReference>
<organism evidence="7 8">
    <name type="scientific">Fonsecaea monophora</name>
    <dbReference type="NCBI Taxonomy" id="254056"/>
    <lineage>
        <taxon>Eukaryota</taxon>
        <taxon>Fungi</taxon>
        <taxon>Dikarya</taxon>
        <taxon>Ascomycota</taxon>
        <taxon>Pezizomycotina</taxon>
        <taxon>Eurotiomycetes</taxon>
        <taxon>Chaetothyriomycetidae</taxon>
        <taxon>Chaetothyriales</taxon>
        <taxon>Herpotrichiellaceae</taxon>
        <taxon>Fonsecaea</taxon>
    </lineage>
</organism>
<gene>
    <name evidence="7" type="ORF">AYO21_06140</name>
</gene>
<dbReference type="RefSeq" id="XP_022511624.1">
    <property type="nucleotide sequence ID" value="XM_022656104.1"/>
</dbReference>
<evidence type="ECO:0000256" key="4">
    <source>
        <dbReference type="ARBA" id="ARBA00023163"/>
    </source>
</evidence>
<keyword evidence="1" id="KW-0479">Metal-binding</keyword>
<comment type="caution">
    <text evidence="7">The sequence shown here is derived from an EMBL/GenBank/DDBJ whole genome shotgun (WGS) entry which is preliminary data.</text>
</comment>
<sequence length="329" mass="36313">MSLVQATRSCEGGPPCRTCVSRGTECVFDQDQQPTSHRALQNDQDGSETSWKVDLPSTASTVIASLLDRYFSAIAPHWPLVWERELIQDPYPSPLLLRSVCLVSAHLAGASASTTALVEDITRSIHECFDAYELLSLPTLSTLQSLLLLLASPRFSQQSMMTASACRMALTLGLHRPHHPRPVLYWSCIVAARWESLRSASTRSADRVCFDLEMTPPQTEPDPLTIFGALYHLLACADRNRGHLGSLPIILRSQDMYTRGTITTRTEDDPSTSMSGQDQETTQALLEPLVQYLSGAESSTSDVPPTITTDLSSVFELNPFHYCTQKPDK</sequence>
<dbReference type="CDD" id="cd12148">
    <property type="entry name" value="fungal_TF_MHR"/>
    <property type="match status" value="1"/>
</dbReference>
<dbReference type="InterPro" id="IPR050797">
    <property type="entry name" value="Carb_Metab_Trans_Reg"/>
</dbReference>
<keyword evidence="2" id="KW-0805">Transcription regulation</keyword>
<feature type="region of interest" description="Disordered" evidence="6">
    <location>
        <begin position="31"/>
        <end position="51"/>
    </location>
</feature>
<evidence type="ECO:0000256" key="2">
    <source>
        <dbReference type="ARBA" id="ARBA00023015"/>
    </source>
</evidence>
<dbReference type="GO" id="GO:0046872">
    <property type="term" value="F:metal ion binding"/>
    <property type="evidence" value="ECO:0007669"/>
    <property type="project" value="UniProtKB-KW"/>
</dbReference>
<dbReference type="GeneID" id="34601302"/>
<name>A0A177F8B2_9EURO</name>
<proteinExistence type="predicted"/>
<evidence type="ECO:0008006" key="9">
    <source>
        <dbReference type="Google" id="ProtNLM"/>
    </source>
</evidence>
<evidence type="ECO:0000313" key="8">
    <source>
        <dbReference type="Proteomes" id="UP000077002"/>
    </source>
</evidence>
<dbReference type="EMBL" id="LVKK01000041">
    <property type="protein sequence ID" value="OAG39672.1"/>
    <property type="molecule type" value="Genomic_DNA"/>
</dbReference>
<evidence type="ECO:0000256" key="5">
    <source>
        <dbReference type="ARBA" id="ARBA00023242"/>
    </source>
</evidence>
<evidence type="ECO:0000256" key="6">
    <source>
        <dbReference type="SAM" id="MobiDB-lite"/>
    </source>
</evidence>
<protein>
    <recommendedName>
        <fullName evidence="9">Transcription factor domain-containing protein</fullName>
    </recommendedName>
</protein>
<evidence type="ECO:0000256" key="1">
    <source>
        <dbReference type="ARBA" id="ARBA00022723"/>
    </source>
</evidence>
<reference evidence="7 8" key="1">
    <citation type="submission" date="2016-03" db="EMBL/GenBank/DDBJ databases">
        <title>Draft genome sequence of the Fonsecaea monophora CBS 269.37.</title>
        <authorList>
            <person name="Bombassaro A."/>
            <person name="Vinicius W.A."/>
            <person name="De Hoog S."/>
            <person name="Sun J."/>
            <person name="Souza E.M."/>
            <person name="Raittz R.T."/>
            <person name="Costa F."/>
            <person name="Leao A.C."/>
            <person name="Tadra-Sfeir M.Z."/>
            <person name="Baura V."/>
            <person name="Balsanelli E."/>
            <person name="Pedrosa F.O."/>
            <person name="Moreno L.F."/>
            <person name="Steffens M.B."/>
            <person name="Xi L."/>
            <person name="Bocca A.L."/>
            <person name="Felipe M.S."/>
            <person name="Teixeira M."/>
            <person name="Telles Filho F.Q."/>
            <person name="Azevedo C.M."/>
            <person name="Gomes R."/>
            <person name="Vicente V.A."/>
        </authorList>
    </citation>
    <scope>NUCLEOTIDE SEQUENCE [LARGE SCALE GENOMIC DNA]</scope>
    <source>
        <strain evidence="7 8">CBS 269.37</strain>
    </source>
</reference>
<dbReference type="Proteomes" id="UP000077002">
    <property type="component" value="Unassembled WGS sequence"/>
</dbReference>
<dbReference type="PANTHER" id="PTHR31668:SF26">
    <property type="entry name" value="GLUCOSE TRANSPORT TRANSCRIPTION REGULATOR RGT1-RELATED"/>
    <property type="match status" value="1"/>
</dbReference>
<dbReference type="OrthoDB" id="4161332at2759"/>
<dbReference type="GO" id="GO:0003677">
    <property type="term" value="F:DNA binding"/>
    <property type="evidence" value="ECO:0007669"/>
    <property type="project" value="UniProtKB-KW"/>
</dbReference>
<keyword evidence="5" id="KW-0539">Nucleus</keyword>
<keyword evidence="4" id="KW-0804">Transcription</keyword>
<accession>A0A177F8B2</accession>
<evidence type="ECO:0000256" key="3">
    <source>
        <dbReference type="ARBA" id="ARBA00023125"/>
    </source>
</evidence>
<feature type="compositionally biased region" description="Polar residues" evidence="6">
    <location>
        <begin position="31"/>
        <end position="50"/>
    </location>
</feature>
<evidence type="ECO:0000313" key="7">
    <source>
        <dbReference type="EMBL" id="OAG39672.1"/>
    </source>
</evidence>
<keyword evidence="3" id="KW-0238">DNA-binding</keyword>
<dbReference type="AlphaFoldDB" id="A0A177F8B2"/>